<comment type="subunit">
    <text evidence="3">Heterotrimer of UreA (gamma), UreB (beta) and UreC (alpha) subunits. Three heterotrimers associate to form the active enzyme.</text>
</comment>
<dbReference type="SUPFAM" id="SSF51278">
    <property type="entry name" value="Urease, beta-subunit"/>
    <property type="match status" value="1"/>
</dbReference>
<dbReference type="InterPro" id="IPR002019">
    <property type="entry name" value="Urease_beta-like"/>
</dbReference>
<comment type="pathway">
    <text evidence="3">Nitrogen metabolism; urea degradation; CO(2) and NH(3) from urea (urease route): step 1/1.</text>
</comment>
<keyword evidence="3" id="KW-0963">Cytoplasm</keyword>
<dbReference type="Pfam" id="PF00699">
    <property type="entry name" value="Urease_beta"/>
    <property type="match status" value="1"/>
</dbReference>
<dbReference type="InterPro" id="IPR036461">
    <property type="entry name" value="Urease_betasu_sf"/>
</dbReference>
<feature type="region of interest" description="Disordered" evidence="4">
    <location>
        <begin position="146"/>
        <end position="191"/>
    </location>
</feature>
<evidence type="ECO:0000256" key="1">
    <source>
        <dbReference type="ARBA" id="ARBA00022801"/>
    </source>
</evidence>
<evidence type="ECO:0000313" key="5">
    <source>
        <dbReference type="EMBL" id="GAA5225824.1"/>
    </source>
</evidence>
<evidence type="ECO:0000256" key="4">
    <source>
        <dbReference type="SAM" id="MobiDB-lite"/>
    </source>
</evidence>
<comment type="catalytic activity">
    <reaction evidence="2 3">
        <text>urea + 2 H2O + H(+) = hydrogencarbonate + 2 NH4(+)</text>
        <dbReference type="Rhea" id="RHEA:20557"/>
        <dbReference type="ChEBI" id="CHEBI:15377"/>
        <dbReference type="ChEBI" id="CHEBI:15378"/>
        <dbReference type="ChEBI" id="CHEBI:16199"/>
        <dbReference type="ChEBI" id="CHEBI:17544"/>
        <dbReference type="ChEBI" id="CHEBI:28938"/>
        <dbReference type="EC" id="3.5.1.5"/>
    </reaction>
</comment>
<dbReference type="Gene3D" id="2.10.150.10">
    <property type="entry name" value="Urease, beta subunit"/>
    <property type="match status" value="1"/>
</dbReference>
<accession>A0ABP9TFR9</accession>
<comment type="similarity">
    <text evidence="3">Belongs to the urease beta subunit family.</text>
</comment>
<dbReference type="PANTHER" id="PTHR33569">
    <property type="entry name" value="UREASE"/>
    <property type="match status" value="1"/>
</dbReference>
<organism evidence="5 6">
    <name type="scientific">Paeniglutamicibacter antarcticus</name>
    <dbReference type="NCBI Taxonomy" id="494023"/>
    <lineage>
        <taxon>Bacteria</taxon>
        <taxon>Bacillati</taxon>
        <taxon>Actinomycetota</taxon>
        <taxon>Actinomycetes</taxon>
        <taxon>Micrococcales</taxon>
        <taxon>Micrococcaceae</taxon>
        <taxon>Paeniglutamicibacter</taxon>
    </lineage>
</organism>
<name>A0ABP9TFR9_9MICC</name>
<comment type="caution">
    <text evidence="5">The sequence shown here is derived from an EMBL/GenBank/DDBJ whole genome shotgun (WGS) entry which is preliminary data.</text>
</comment>
<evidence type="ECO:0000256" key="3">
    <source>
        <dbReference type="HAMAP-Rule" id="MF_01954"/>
    </source>
</evidence>
<gene>
    <name evidence="3" type="primary">ureB</name>
    <name evidence="5" type="ORF">GCM10025778_03540</name>
</gene>
<dbReference type="EMBL" id="BAABLK010000006">
    <property type="protein sequence ID" value="GAA5225824.1"/>
    <property type="molecule type" value="Genomic_DNA"/>
</dbReference>
<keyword evidence="1 3" id="KW-0378">Hydrolase</keyword>
<proteinExistence type="inferred from homology"/>
<dbReference type="EC" id="3.5.1.5" evidence="3"/>
<reference evidence="6" key="1">
    <citation type="journal article" date="2019" name="Int. J. Syst. Evol. Microbiol.">
        <title>The Global Catalogue of Microorganisms (GCM) 10K type strain sequencing project: providing services to taxonomists for standard genome sequencing and annotation.</title>
        <authorList>
            <consortium name="The Broad Institute Genomics Platform"/>
            <consortium name="The Broad Institute Genome Sequencing Center for Infectious Disease"/>
            <person name="Wu L."/>
            <person name="Ma J."/>
        </authorList>
    </citation>
    <scope>NUCLEOTIDE SEQUENCE [LARGE SCALE GENOMIC DNA]</scope>
    <source>
        <strain evidence="6">JCM 18952</strain>
    </source>
</reference>
<keyword evidence="6" id="KW-1185">Reference proteome</keyword>
<comment type="subcellular location">
    <subcellularLocation>
        <location evidence="3">Cytoplasm</location>
    </subcellularLocation>
</comment>
<dbReference type="CDD" id="cd00407">
    <property type="entry name" value="Urease_beta"/>
    <property type="match status" value="1"/>
</dbReference>
<dbReference type="Proteomes" id="UP001501257">
    <property type="component" value="Unassembled WGS sequence"/>
</dbReference>
<dbReference type="NCBIfam" id="NF009682">
    <property type="entry name" value="PRK13203.1"/>
    <property type="match status" value="1"/>
</dbReference>
<evidence type="ECO:0000313" key="6">
    <source>
        <dbReference type="Proteomes" id="UP001501257"/>
    </source>
</evidence>
<dbReference type="PANTHER" id="PTHR33569:SF1">
    <property type="entry name" value="UREASE"/>
    <property type="match status" value="1"/>
</dbReference>
<dbReference type="InterPro" id="IPR050069">
    <property type="entry name" value="Urease_subunit"/>
</dbReference>
<dbReference type="NCBIfam" id="TIGR00192">
    <property type="entry name" value="urease_beta"/>
    <property type="match status" value="1"/>
</dbReference>
<sequence length="191" mass="20920">MKPGEYILRDEPVLCNAELETRILNLVNHGDRPIQVGSHYHFAEVNPQLDLDRVAARGFRLDIPAGTAVRFEPGDARTVHLVEFAGRRHVYGFQNRVNGPLGVTIPVVETQAIGGSAGINPLTEAELLSDYDIDLPNLGGESVGFHTDFGVDPVDDSLPSHPEKVRRATQENEQTEKEQASTKESTEDGQA</sequence>
<protein>
    <recommendedName>
        <fullName evidence="3">Urease subunit beta</fullName>
        <ecNumber evidence="3">3.5.1.5</ecNumber>
    </recommendedName>
    <alternativeName>
        <fullName evidence="3">Urea amidohydrolase subunit beta</fullName>
    </alternativeName>
</protein>
<feature type="compositionally biased region" description="Basic and acidic residues" evidence="4">
    <location>
        <begin position="161"/>
        <end position="191"/>
    </location>
</feature>
<evidence type="ECO:0000256" key="2">
    <source>
        <dbReference type="ARBA" id="ARBA00047778"/>
    </source>
</evidence>
<dbReference type="HAMAP" id="MF_01954">
    <property type="entry name" value="Urease_beta"/>
    <property type="match status" value="1"/>
</dbReference>